<sequence>AESSNNTFLGARPSANVIKAPIYDTKAPSHEPLPTTQTPTLMYPTYTHLRSCNQHTPTYAHTVNIHTPTLMQPMYTLLRSCN</sequence>
<feature type="non-terminal residue" evidence="1">
    <location>
        <position position="1"/>
    </location>
</feature>
<dbReference type="AlphaFoldDB" id="A0A0L0F1W1"/>
<dbReference type="GeneID" id="25917395"/>
<gene>
    <name evidence="1" type="ORF">SARC_16891</name>
</gene>
<protein>
    <submittedName>
        <fullName evidence="1">Uncharacterized protein</fullName>
    </submittedName>
</protein>
<reference evidence="1 2" key="1">
    <citation type="submission" date="2011-02" db="EMBL/GenBank/DDBJ databases">
        <title>The Genome Sequence of Sphaeroforma arctica JP610.</title>
        <authorList>
            <consortium name="The Broad Institute Genome Sequencing Platform"/>
            <person name="Russ C."/>
            <person name="Cuomo C."/>
            <person name="Young S.K."/>
            <person name="Zeng Q."/>
            <person name="Gargeya S."/>
            <person name="Alvarado L."/>
            <person name="Berlin A."/>
            <person name="Chapman S.B."/>
            <person name="Chen Z."/>
            <person name="Freedman E."/>
            <person name="Gellesch M."/>
            <person name="Goldberg J."/>
            <person name="Griggs A."/>
            <person name="Gujja S."/>
            <person name="Heilman E."/>
            <person name="Heiman D."/>
            <person name="Howarth C."/>
            <person name="Mehta T."/>
            <person name="Neiman D."/>
            <person name="Pearson M."/>
            <person name="Roberts A."/>
            <person name="Saif S."/>
            <person name="Shea T."/>
            <person name="Shenoy N."/>
            <person name="Sisk P."/>
            <person name="Stolte C."/>
            <person name="Sykes S."/>
            <person name="White J."/>
            <person name="Yandava C."/>
            <person name="Burger G."/>
            <person name="Gray M.W."/>
            <person name="Holland P.W.H."/>
            <person name="King N."/>
            <person name="Lang F.B.F."/>
            <person name="Roger A.J."/>
            <person name="Ruiz-Trillo I."/>
            <person name="Haas B."/>
            <person name="Nusbaum C."/>
            <person name="Birren B."/>
        </authorList>
    </citation>
    <scope>NUCLEOTIDE SEQUENCE [LARGE SCALE GENOMIC DNA]</scope>
    <source>
        <strain evidence="1 2">JP610</strain>
    </source>
</reference>
<dbReference type="RefSeq" id="XP_014144481.1">
    <property type="nucleotide sequence ID" value="XM_014289006.1"/>
</dbReference>
<keyword evidence="2" id="KW-1185">Reference proteome</keyword>
<dbReference type="EMBL" id="KQ250750">
    <property type="protein sequence ID" value="KNC70579.1"/>
    <property type="molecule type" value="Genomic_DNA"/>
</dbReference>
<organism evidence="1 2">
    <name type="scientific">Sphaeroforma arctica JP610</name>
    <dbReference type="NCBI Taxonomy" id="667725"/>
    <lineage>
        <taxon>Eukaryota</taxon>
        <taxon>Ichthyosporea</taxon>
        <taxon>Ichthyophonida</taxon>
        <taxon>Sphaeroforma</taxon>
    </lineage>
</organism>
<dbReference type="Proteomes" id="UP000054560">
    <property type="component" value="Unassembled WGS sequence"/>
</dbReference>
<accession>A0A0L0F1W1</accession>
<name>A0A0L0F1W1_9EUKA</name>
<evidence type="ECO:0000313" key="2">
    <source>
        <dbReference type="Proteomes" id="UP000054560"/>
    </source>
</evidence>
<evidence type="ECO:0000313" key="1">
    <source>
        <dbReference type="EMBL" id="KNC70579.1"/>
    </source>
</evidence>
<proteinExistence type="predicted"/>